<feature type="transmembrane region" description="Helical" evidence="1">
    <location>
        <begin position="64"/>
        <end position="83"/>
    </location>
</feature>
<accession>A0ABX0UMY5</accession>
<protein>
    <recommendedName>
        <fullName evidence="2">CAAX prenyl protease 2/Lysostaphin resistance protein A-like domain-containing protein</fullName>
    </recommendedName>
</protein>
<name>A0ABX0UMY5_9BACT</name>
<feature type="domain" description="CAAX prenyl protease 2/Lysostaphin resistance protein A-like" evidence="2">
    <location>
        <begin position="111"/>
        <end position="205"/>
    </location>
</feature>
<keyword evidence="1" id="KW-0812">Transmembrane</keyword>
<comment type="caution">
    <text evidence="3">The sequence shown here is derived from an EMBL/GenBank/DDBJ whole genome shotgun (WGS) entry which is preliminary data.</text>
</comment>
<organism evidence="3 4">
    <name type="scientific">Dyadobacter arcticus</name>
    <dbReference type="NCBI Taxonomy" id="1078754"/>
    <lineage>
        <taxon>Bacteria</taxon>
        <taxon>Pseudomonadati</taxon>
        <taxon>Bacteroidota</taxon>
        <taxon>Cytophagia</taxon>
        <taxon>Cytophagales</taxon>
        <taxon>Spirosomataceae</taxon>
        <taxon>Dyadobacter</taxon>
    </lineage>
</organism>
<keyword evidence="1" id="KW-0472">Membrane</keyword>
<proteinExistence type="predicted"/>
<evidence type="ECO:0000259" key="2">
    <source>
        <dbReference type="Pfam" id="PF02517"/>
    </source>
</evidence>
<feature type="transmembrane region" description="Helical" evidence="1">
    <location>
        <begin position="172"/>
        <end position="189"/>
    </location>
</feature>
<keyword evidence="4" id="KW-1185">Reference proteome</keyword>
<dbReference type="Pfam" id="PF02517">
    <property type="entry name" value="Rce1-like"/>
    <property type="match status" value="1"/>
</dbReference>
<evidence type="ECO:0000256" key="1">
    <source>
        <dbReference type="SAM" id="Phobius"/>
    </source>
</evidence>
<keyword evidence="1" id="KW-1133">Transmembrane helix</keyword>
<dbReference type="Proteomes" id="UP001179181">
    <property type="component" value="Unassembled WGS sequence"/>
</dbReference>
<feature type="transmembrane region" description="Helical" evidence="1">
    <location>
        <begin position="111"/>
        <end position="130"/>
    </location>
</feature>
<feature type="transmembrane region" description="Helical" evidence="1">
    <location>
        <begin position="150"/>
        <end position="166"/>
    </location>
</feature>
<dbReference type="InterPro" id="IPR052710">
    <property type="entry name" value="CAAX_protease"/>
</dbReference>
<dbReference type="PANTHER" id="PTHR36435">
    <property type="entry name" value="SLR1288 PROTEIN"/>
    <property type="match status" value="1"/>
</dbReference>
<dbReference type="PANTHER" id="PTHR36435:SF1">
    <property type="entry name" value="CAAX AMINO TERMINAL PROTEASE FAMILY PROTEIN"/>
    <property type="match status" value="1"/>
</dbReference>
<dbReference type="RefSeq" id="WP_167269786.1">
    <property type="nucleotide sequence ID" value="NZ_JAASQJ010000002.1"/>
</dbReference>
<evidence type="ECO:0000313" key="3">
    <source>
        <dbReference type="EMBL" id="NIJ53010.1"/>
    </source>
</evidence>
<feature type="transmembrane region" description="Helical" evidence="1">
    <location>
        <begin position="194"/>
        <end position="212"/>
    </location>
</feature>
<feature type="transmembrane region" description="Helical" evidence="1">
    <location>
        <begin position="16"/>
        <end position="43"/>
    </location>
</feature>
<gene>
    <name evidence="3" type="ORF">FHS68_002180</name>
</gene>
<dbReference type="EMBL" id="JAASQJ010000002">
    <property type="protein sequence ID" value="NIJ53010.1"/>
    <property type="molecule type" value="Genomic_DNA"/>
</dbReference>
<reference evidence="3 4" key="1">
    <citation type="submission" date="2020-03" db="EMBL/GenBank/DDBJ databases">
        <title>Genomic Encyclopedia of Type Strains, Phase IV (KMG-IV): sequencing the most valuable type-strain genomes for metagenomic binning, comparative biology and taxonomic classification.</title>
        <authorList>
            <person name="Goeker M."/>
        </authorList>
    </citation>
    <scope>NUCLEOTIDE SEQUENCE [LARGE SCALE GENOMIC DNA]</scope>
    <source>
        <strain evidence="3 4">DSM 102865</strain>
    </source>
</reference>
<sequence length="215" mass="25167">METKYKYRRTFDYLEIIVLLTLPLPFLNLNIFYILIVLTIVGFSKYLRHERWRNYGFNSTNKRNLVVAIVVGVIFGISDNYFLEPFLTKLLVGKTPDLSALQDTKGNIKKALILLVIGWLVGGFFEEFFFRGYLFNRINSVIHSIKLQKWIVIIITSIVFAFAHAYQDLAGIISAFYFSVIMGLLYFYFKKNIWYVVLIHGIYDTFGVLMLYTGW</sequence>
<dbReference type="InterPro" id="IPR003675">
    <property type="entry name" value="Rce1/LyrA-like_dom"/>
</dbReference>
<evidence type="ECO:0000313" key="4">
    <source>
        <dbReference type="Proteomes" id="UP001179181"/>
    </source>
</evidence>